<keyword evidence="6" id="KW-0851">Voltage-gated channel</keyword>
<keyword evidence="10 12" id="KW-0472">Membrane</keyword>
<reference evidence="14 15" key="1">
    <citation type="submission" date="2024-10" db="EMBL/GenBank/DDBJ databases">
        <title>Updated reference genomes for cyclostephanoid diatoms.</title>
        <authorList>
            <person name="Roberts W.R."/>
            <person name="Alverson A.J."/>
        </authorList>
    </citation>
    <scope>NUCLEOTIDE SEQUENCE [LARGE SCALE GENOMIC DNA]</scope>
    <source>
        <strain evidence="14 15">AJA010-31</strain>
    </source>
</reference>
<dbReference type="FunFam" id="1.10.287.70:FF:000123">
    <property type="entry name" value="Potassium channel KAT3"/>
    <property type="match status" value="1"/>
</dbReference>
<feature type="transmembrane region" description="Helical" evidence="12">
    <location>
        <begin position="119"/>
        <end position="140"/>
    </location>
</feature>
<dbReference type="EMBL" id="JALLPJ020001271">
    <property type="protein sequence ID" value="KAL3772230.1"/>
    <property type="molecule type" value="Genomic_DNA"/>
</dbReference>
<evidence type="ECO:0000259" key="13">
    <source>
        <dbReference type="PROSITE" id="PS50042"/>
    </source>
</evidence>
<comment type="subcellular location">
    <subcellularLocation>
        <location evidence="1">Membrane</location>
        <topology evidence="1">Multi-pass membrane protein</topology>
    </subcellularLocation>
</comment>
<dbReference type="InterPro" id="IPR005821">
    <property type="entry name" value="Ion_trans_dom"/>
</dbReference>
<dbReference type="InterPro" id="IPR000595">
    <property type="entry name" value="cNMP-bd_dom"/>
</dbReference>
<dbReference type="PROSITE" id="PS50042">
    <property type="entry name" value="CNMP_BINDING_3"/>
    <property type="match status" value="1"/>
</dbReference>
<evidence type="ECO:0000256" key="6">
    <source>
        <dbReference type="ARBA" id="ARBA00022882"/>
    </source>
</evidence>
<dbReference type="GO" id="GO:0005267">
    <property type="term" value="F:potassium channel activity"/>
    <property type="evidence" value="ECO:0007669"/>
    <property type="project" value="UniProtKB-KW"/>
</dbReference>
<keyword evidence="9" id="KW-0406">Ion transport</keyword>
<dbReference type="CDD" id="cd00038">
    <property type="entry name" value="CAP_ED"/>
    <property type="match status" value="1"/>
</dbReference>
<feature type="domain" description="Cyclic nucleotide-binding" evidence="13">
    <location>
        <begin position="415"/>
        <end position="513"/>
    </location>
</feature>
<dbReference type="AlphaFoldDB" id="A0ABD3NGX5"/>
<feature type="transmembrane region" description="Helical" evidence="12">
    <location>
        <begin position="281"/>
        <end position="299"/>
    </location>
</feature>
<dbReference type="InterPro" id="IPR018488">
    <property type="entry name" value="cNMP-bd_CS"/>
</dbReference>
<dbReference type="PANTHER" id="PTHR10217:SF435">
    <property type="entry name" value="POTASSIUM VOLTAGE-GATED CHANNEL PROTEIN EAG"/>
    <property type="match status" value="1"/>
</dbReference>
<evidence type="ECO:0000256" key="7">
    <source>
        <dbReference type="ARBA" id="ARBA00022958"/>
    </source>
</evidence>
<dbReference type="InterPro" id="IPR050818">
    <property type="entry name" value="KCNH_animal-type"/>
</dbReference>
<dbReference type="InterPro" id="IPR014710">
    <property type="entry name" value="RmlC-like_jellyroll"/>
</dbReference>
<evidence type="ECO:0000256" key="10">
    <source>
        <dbReference type="ARBA" id="ARBA00023136"/>
    </source>
</evidence>
<evidence type="ECO:0000256" key="8">
    <source>
        <dbReference type="ARBA" id="ARBA00022989"/>
    </source>
</evidence>
<evidence type="ECO:0000313" key="15">
    <source>
        <dbReference type="Proteomes" id="UP001530400"/>
    </source>
</evidence>
<dbReference type="SUPFAM" id="SSF51206">
    <property type="entry name" value="cAMP-binding domain-like"/>
    <property type="match status" value="1"/>
</dbReference>
<gene>
    <name evidence="14" type="ORF">ACHAWO_012628</name>
</gene>
<comment type="caution">
    <text evidence="14">The sequence shown here is derived from an EMBL/GenBank/DDBJ whole genome shotgun (WGS) entry which is preliminary data.</text>
</comment>
<dbReference type="SUPFAM" id="SSF81324">
    <property type="entry name" value="Voltage-gated potassium channels"/>
    <property type="match status" value="1"/>
</dbReference>
<sequence>MSSKFRTRETIVRLLHENNDNTSMNVTAHRRESIFSPLDWLIGPPTEAQLPPENIHRDEEVKRKSVIENPSPRYIMLPQNQFRLAWDVIMALLLMIMAFYIPYRVAFYWNDEEEEDSTVFIFEMLVDAMFAMDILLNFFTAYTDPSTSLMVTTPKLIAKKYIKSYFFVDLIATLPLGYILTHSSSTAIKIGKLGRLPKLVKFVRGLRLLKLLRVYKLQKFIMRLEGEYNVHHGVSRLIKIVVTILVVTHMVGCFWYLIGLLSSEEDGWVFRYGLILSPRDVQYVAAMYWAFSTLTTVGYGDISARTPQEQIYAMVMMLVGVSWYAYIVSSMSTIMSSFEAQSKACVNEFVRAAKLPKDLSKQVRDFFDFKLAKSQHSFLMSTNYDVNELLDEMGSGLRSEVLLFLDRHLISKIPFFQGKVPQFVADTISMFQPMVFQENDYICKEGTQADEMFFLIRGKAGIYYGEKLVVVIDEGSYFEEIGCIMGGIRRAGVKALTTCELQALSRRNLNILLAKYPELGDELKTVARNRASIAKRGKQEETVSQVESSELEIAKNIEYST</sequence>
<evidence type="ECO:0000256" key="1">
    <source>
        <dbReference type="ARBA" id="ARBA00004141"/>
    </source>
</evidence>
<keyword evidence="3" id="KW-0633">Potassium transport</keyword>
<evidence type="ECO:0000256" key="11">
    <source>
        <dbReference type="ARBA" id="ARBA00023303"/>
    </source>
</evidence>
<dbReference type="Gene3D" id="2.60.120.10">
    <property type="entry name" value="Jelly Rolls"/>
    <property type="match status" value="1"/>
</dbReference>
<organism evidence="14 15">
    <name type="scientific">Cyclotella atomus</name>
    <dbReference type="NCBI Taxonomy" id="382360"/>
    <lineage>
        <taxon>Eukaryota</taxon>
        <taxon>Sar</taxon>
        <taxon>Stramenopiles</taxon>
        <taxon>Ochrophyta</taxon>
        <taxon>Bacillariophyta</taxon>
        <taxon>Coscinodiscophyceae</taxon>
        <taxon>Thalassiosirophycidae</taxon>
        <taxon>Stephanodiscales</taxon>
        <taxon>Stephanodiscaceae</taxon>
        <taxon>Cyclotella</taxon>
    </lineage>
</organism>
<proteinExistence type="predicted"/>
<evidence type="ECO:0000313" key="14">
    <source>
        <dbReference type="EMBL" id="KAL3772230.1"/>
    </source>
</evidence>
<keyword evidence="8 12" id="KW-1133">Transmembrane helix</keyword>
<dbReference type="InterPro" id="IPR018490">
    <property type="entry name" value="cNMP-bd_dom_sf"/>
</dbReference>
<dbReference type="GO" id="GO:0034702">
    <property type="term" value="C:monoatomic ion channel complex"/>
    <property type="evidence" value="ECO:0007669"/>
    <property type="project" value="UniProtKB-KW"/>
</dbReference>
<dbReference type="Gene3D" id="1.10.287.630">
    <property type="entry name" value="Helix hairpin bin"/>
    <property type="match status" value="1"/>
</dbReference>
<dbReference type="Proteomes" id="UP001530400">
    <property type="component" value="Unassembled WGS sequence"/>
</dbReference>
<dbReference type="PROSITE" id="PS00888">
    <property type="entry name" value="CNMP_BINDING_1"/>
    <property type="match status" value="1"/>
</dbReference>
<evidence type="ECO:0000256" key="2">
    <source>
        <dbReference type="ARBA" id="ARBA00022448"/>
    </source>
</evidence>
<keyword evidence="2" id="KW-0813">Transport</keyword>
<dbReference type="Gene3D" id="1.10.287.70">
    <property type="match status" value="1"/>
</dbReference>
<dbReference type="PANTHER" id="PTHR10217">
    <property type="entry name" value="VOLTAGE AND LIGAND GATED POTASSIUM CHANNEL"/>
    <property type="match status" value="1"/>
</dbReference>
<evidence type="ECO:0000256" key="4">
    <source>
        <dbReference type="ARBA" id="ARBA00022692"/>
    </source>
</evidence>
<keyword evidence="5" id="KW-0631">Potassium channel</keyword>
<dbReference type="Pfam" id="PF00027">
    <property type="entry name" value="cNMP_binding"/>
    <property type="match status" value="1"/>
</dbReference>
<keyword evidence="7" id="KW-0630">Potassium</keyword>
<name>A0ABD3NGX5_9STRA</name>
<keyword evidence="4 12" id="KW-0812">Transmembrane</keyword>
<feature type="transmembrane region" description="Helical" evidence="12">
    <location>
        <begin position="84"/>
        <end position="103"/>
    </location>
</feature>
<dbReference type="InterPro" id="IPR003938">
    <property type="entry name" value="K_chnl_volt-dep_EAG/ELK/ERG"/>
</dbReference>
<dbReference type="PRINTS" id="PR01463">
    <property type="entry name" value="EAGCHANLFMLY"/>
</dbReference>
<feature type="transmembrane region" description="Helical" evidence="12">
    <location>
        <begin position="311"/>
        <end position="328"/>
    </location>
</feature>
<keyword evidence="11" id="KW-0407">Ion channel</keyword>
<protein>
    <recommendedName>
        <fullName evidence="13">Cyclic nucleotide-binding domain-containing protein</fullName>
    </recommendedName>
</protein>
<evidence type="ECO:0000256" key="12">
    <source>
        <dbReference type="SAM" id="Phobius"/>
    </source>
</evidence>
<accession>A0ABD3NGX5</accession>
<evidence type="ECO:0000256" key="5">
    <source>
        <dbReference type="ARBA" id="ARBA00022826"/>
    </source>
</evidence>
<keyword evidence="15" id="KW-1185">Reference proteome</keyword>
<evidence type="ECO:0000256" key="3">
    <source>
        <dbReference type="ARBA" id="ARBA00022538"/>
    </source>
</evidence>
<dbReference type="Pfam" id="PF00520">
    <property type="entry name" value="Ion_trans"/>
    <property type="match status" value="1"/>
</dbReference>
<evidence type="ECO:0000256" key="9">
    <source>
        <dbReference type="ARBA" id="ARBA00023065"/>
    </source>
</evidence>
<feature type="transmembrane region" description="Helical" evidence="12">
    <location>
        <begin position="237"/>
        <end position="261"/>
    </location>
</feature>
<dbReference type="SMART" id="SM00100">
    <property type="entry name" value="cNMP"/>
    <property type="match status" value="1"/>
</dbReference>